<feature type="compositionally biased region" description="Acidic residues" evidence="1">
    <location>
        <begin position="142"/>
        <end position="152"/>
    </location>
</feature>
<gene>
    <name evidence="3" type="ORF">Sangu_2408400</name>
</gene>
<protein>
    <submittedName>
        <fullName evidence="3">Uncharacterized protein</fullName>
    </submittedName>
</protein>
<evidence type="ECO:0000256" key="1">
    <source>
        <dbReference type="SAM" id="MobiDB-lite"/>
    </source>
</evidence>
<feature type="transmembrane region" description="Helical" evidence="2">
    <location>
        <begin position="30"/>
        <end position="52"/>
    </location>
</feature>
<keyword evidence="2" id="KW-1133">Transmembrane helix</keyword>
<accession>A0AAW2KYJ7</accession>
<name>A0AAW2KYJ7_9LAMI</name>
<dbReference type="AlphaFoldDB" id="A0AAW2KYJ7"/>
<feature type="region of interest" description="Disordered" evidence="1">
    <location>
        <begin position="109"/>
        <end position="167"/>
    </location>
</feature>
<dbReference type="PANTHER" id="PTHR35708:SF3">
    <property type="entry name" value="GB|AAD25831.1"/>
    <property type="match status" value="1"/>
</dbReference>
<organism evidence="3">
    <name type="scientific">Sesamum angustifolium</name>
    <dbReference type="NCBI Taxonomy" id="2727405"/>
    <lineage>
        <taxon>Eukaryota</taxon>
        <taxon>Viridiplantae</taxon>
        <taxon>Streptophyta</taxon>
        <taxon>Embryophyta</taxon>
        <taxon>Tracheophyta</taxon>
        <taxon>Spermatophyta</taxon>
        <taxon>Magnoliopsida</taxon>
        <taxon>eudicotyledons</taxon>
        <taxon>Gunneridae</taxon>
        <taxon>Pentapetalae</taxon>
        <taxon>asterids</taxon>
        <taxon>lamiids</taxon>
        <taxon>Lamiales</taxon>
        <taxon>Pedaliaceae</taxon>
        <taxon>Sesamum</taxon>
    </lineage>
</organism>
<evidence type="ECO:0000313" key="3">
    <source>
        <dbReference type="EMBL" id="KAL0311137.1"/>
    </source>
</evidence>
<comment type="caution">
    <text evidence="3">The sequence shown here is derived from an EMBL/GenBank/DDBJ whole genome shotgun (WGS) entry which is preliminary data.</text>
</comment>
<dbReference type="EMBL" id="JACGWK010000016">
    <property type="protein sequence ID" value="KAL0311137.1"/>
    <property type="molecule type" value="Genomic_DNA"/>
</dbReference>
<sequence>MGCCLCSFHGSSSTTWIALLLPIFAVFARFLPLLLLILLSALFLLLLLLLLLKFFKQKPLLTPGKNRNPDQVMQENGIIATSSSSNDAGQEAAISASLLPASSPVRAETSTTLLPKEQTVEENGQDLYSESESMDQFSSTSTDDDDDDDDDHSSDTEWRYNSKAGRGRQAALDCSDDSILSDEEGLIEIAIPTGQFVSPDKLLDPQLMNLTCCKQLSDHHPGKDPMFVHQRDLFLAEMNEEDNLIEIDIYMGSIKLS</sequence>
<reference evidence="3" key="1">
    <citation type="submission" date="2020-06" db="EMBL/GenBank/DDBJ databases">
        <authorList>
            <person name="Li T."/>
            <person name="Hu X."/>
            <person name="Zhang T."/>
            <person name="Song X."/>
            <person name="Zhang H."/>
            <person name="Dai N."/>
            <person name="Sheng W."/>
            <person name="Hou X."/>
            <person name="Wei L."/>
        </authorList>
    </citation>
    <scope>NUCLEOTIDE SEQUENCE</scope>
    <source>
        <strain evidence="3">G01</strain>
        <tissue evidence="3">Leaf</tissue>
    </source>
</reference>
<proteinExistence type="predicted"/>
<feature type="compositionally biased region" description="Polar residues" evidence="1">
    <location>
        <begin position="126"/>
        <end position="137"/>
    </location>
</feature>
<keyword evidence="2" id="KW-0472">Membrane</keyword>
<reference evidence="3" key="2">
    <citation type="journal article" date="2024" name="Plant">
        <title>Genomic evolution and insights into agronomic trait innovations of Sesamum species.</title>
        <authorList>
            <person name="Miao H."/>
            <person name="Wang L."/>
            <person name="Qu L."/>
            <person name="Liu H."/>
            <person name="Sun Y."/>
            <person name="Le M."/>
            <person name="Wang Q."/>
            <person name="Wei S."/>
            <person name="Zheng Y."/>
            <person name="Lin W."/>
            <person name="Duan Y."/>
            <person name="Cao H."/>
            <person name="Xiong S."/>
            <person name="Wang X."/>
            <person name="Wei L."/>
            <person name="Li C."/>
            <person name="Ma Q."/>
            <person name="Ju M."/>
            <person name="Zhao R."/>
            <person name="Li G."/>
            <person name="Mu C."/>
            <person name="Tian Q."/>
            <person name="Mei H."/>
            <person name="Zhang T."/>
            <person name="Gao T."/>
            <person name="Zhang H."/>
        </authorList>
    </citation>
    <scope>NUCLEOTIDE SEQUENCE</scope>
    <source>
        <strain evidence="3">G01</strain>
    </source>
</reference>
<keyword evidence="2" id="KW-0812">Transmembrane</keyword>
<evidence type="ECO:0000256" key="2">
    <source>
        <dbReference type="SAM" id="Phobius"/>
    </source>
</evidence>
<dbReference type="PANTHER" id="PTHR35708">
    <property type="entry name" value="GB|AAD25831.1"/>
    <property type="match status" value="1"/>
</dbReference>